<sequence length="354" mass="40368">MSAKAATLWQKLNDKDPLVSAHLFMGHISHTIAYINSISNKPITSVEEFIKNLRQPICEWLPVPDAFTLINRFGVTEFAEDIVLESSGNLIDELNQKQIKDAKDRLASMPGGDLHYTRFRKGLIENPVAQPKNIHSFLNITGCNFRDLYEPLPSNILLEGTSDYFPCPRCKWPMQIKKGEIVRCASNQCVNEGAHYSLSKGKLSPLGGLPAPASEDGTSSYRLVRGIWRYTVLSGLSELDLANKLEQLPDVTVTMWPFLDDFDLEVTYDSGDSMAKHTWRVDVKDWSLESRLAANIQGHSHYQELCYVIPDYRRQQLKYLEEQFKSSPMITFHTSSKFIQMVKKYIKRLSNEPF</sequence>
<protein>
    <recommendedName>
        <fullName evidence="1">REase associating with pPIWI RE domain-containing protein</fullName>
    </recommendedName>
</protein>
<dbReference type="AlphaFoldDB" id="A0A8T0CCU9"/>
<dbReference type="Pfam" id="PF18154">
    <property type="entry name" value="pPIWI_RE_REase"/>
    <property type="match status" value="1"/>
</dbReference>
<evidence type="ECO:0000313" key="2">
    <source>
        <dbReference type="EMBL" id="KAF7788539.1"/>
    </source>
</evidence>
<evidence type="ECO:0000259" key="1">
    <source>
        <dbReference type="Pfam" id="PF18154"/>
    </source>
</evidence>
<proteinExistence type="predicted"/>
<comment type="caution">
    <text evidence="2">The sequence shown here is derived from an EMBL/GenBank/DDBJ whole genome shotgun (WGS) entry which is preliminary data.</text>
</comment>
<evidence type="ECO:0000313" key="3">
    <source>
        <dbReference type="Proteomes" id="UP000016480"/>
    </source>
</evidence>
<name>A0A8T0CCU9_9GAMM</name>
<organism evidence="2 3">
    <name type="scientific">Pseudoalteromonas rubra</name>
    <dbReference type="NCBI Taxonomy" id="43658"/>
    <lineage>
        <taxon>Bacteria</taxon>
        <taxon>Pseudomonadati</taxon>
        <taxon>Pseudomonadota</taxon>
        <taxon>Gammaproteobacteria</taxon>
        <taxon>Alteromonadales</taxon>
        <taxon>Pseudoalteromonadaceae</taxon>
        <taxon>Pseudoalteromonas</taxon>
    </lineage>
</organism>
<accession>A0A8T0CCU9</accession>
<dbReference type="EMBL" id="AHCD03000020">
    <property type="protein sequence ID" value="KAF7788539.1"/>
    <property type="molecule type" value="Genomic_DNA"/>
</dbReference>
<gene>
    <name evidence="2" type="ORF">PRUB_a1528</name>
</gene>
<dbReference type="InterPro" id="IPR040828">
    <property type="entry name" value="pPIWI_RE_REase"/>
</dbReference>
<feature type="domain" description="REase associating with pPIWI RE" evidence="1">
    <location>
        <begin position="235"/>
        <end position="347"/>
    </location>
</feature>
<dbReference type="Proteomes" id="UP000016480">
    <property type="component" value="Unassembled WGS sequence"/>
</dbReference>
<reference evidence="2 3" key="1">
    <citation type="journal article" date="2012" name="J. Bacteriol.">
        <title>Genome sequence of the cycloprodigiosin-producing bacterial strain Pseudoalteromonas rubra ATCC 29570(T).</title>
        <authorList>
            <person name="Xie B.B."/>
            <person name="Shu Y.L."/>
            <person name="Qin Q.L."/>
            <person name="Rong J.C."/>
            <person name="Zhang X.Y."/>
            <person name="Chen X.L."/>
            <person name="Zhou B.C."/>
            <person name="Zhang Y.Z."/>
        </authorList>
    </citation>
    <scope>NUCLEOTIDE SEQUENCE [LARGE SCALE GENOMIC DNA]</scope>
    <source>
        <strain evidence="2 3">DSM 6842</strain>
    </source>
</reference>